<dbReference type="AlphaFoldDB" id="A0A2T7ECF1"/>
<dbReference type="Gramene" id="PUZ65516">
    <property type="protein sequence ID" value="PUZ65516"/>
    <property type="gene ID" value="GQ55_3G229600"/>
</dbReference>
<evidence type="ECO:0000256" key="5">
    <source>
        <dbReference type="ARBA" id="ARBA00023242"/>
    </source>
</evidence>
<keyword evidence="5" id="KW-0539">Nucleus</keyword>
<evidence type="ECO:0000313" key="8">
    <source>
        <dbReference type="EMBL" id="PUZ65516.1"/>
    </source>
</evidence>
<keyword evidence="4" id="KW-0804">Transcription</keyword>
<evidence type="ECO:0000256" key="3">
    <source>
        <dbReference type="ARBA" id="ARBA00023125"/>
    </source>
</evidence>
<comment type="subcellular location">
    <subcellularLocation>
        <location evidence="1">Nucleus</location>
    </subcellularLocation>
</comment>
<dbReference type="EMBL" id="CM009751">
    <property type="protein sequence ID" value="PUZ65516.1"/>
    <property type="molecule type" value="Genomic_DNA"/>
</dbReference>
<feature type="region of interest" description="Disordered" evidence="6">
    <location>
        <begin position="61"/>
        <end position="102"/>
    </location>
</feature>
<evidence type="ECO:0000256" key="1">
    <source>
        <dbReference type="ARBA" id="ARBA00004123"/>
    </source>
</evidence>
<name>A0A2T7ECF1_9POAL</name>
<feature type="domain" description="WRKY" evidence="7">
    <location>
        <begin position="105"/>
        <end position="148"/>
    </location>
</feature>
<keyword evidence="2" id="KW-0805">Transcription regulation</keyword>
<dbReference type="GO" id="GO:0003700">
    <property type="term" value="F:DNA-binding transcription factor activity"/>
    <property type="evidence" value="ECO:0007669"/>
    <property type="project" value="InterPro"/>
</dbReference>
<organism evidence="8 9">
    <name type="scientific">Panicum hallii var. hallii</name>
    <dbReference type="NCBI Taxonomy" id="1504633"/>
    <lineage>
        <taxon>Eukaryota</taxon>
        <taxon>Viridiplantae</taxon>
        <taxon>Streptophyta</taxon>
        <taxon>Embryophyta</taxon>
        <taxon>Tracheophyta</taxon>
        <taxon>Spermatophyta</taxon>
        <taxon>Magnoliopsida</taxon>
        <taxon>Liliopsida</taxon>
        <taxon>Poales</taxon>
        <taxon>Poaceae</taxon>
        <taxon>PACMAD clade</taxon>
        <taxon>Panicoideae</taxon>
        <taxon>Panicodae</taxon>
        <taxon>Paniceae</taxon>
        <taxon>Panicinae</taxon>
        <taxon>Panicum</taxon>
        <taxon>Panicum sect. Panicum</taxon>
    </lineage>
</organism>
<dbReference type="GO" id="GO:0043565">
    <property type="term" value="F:sequence-specific DNA binding"/>
    <property type="evidence" value="ECO:0007669"/>
    <property type="project" value="InterPro"/>
</dbReference>
<sequence>MARGRQTAAALEALLQGALTDPTVPPHGGLQLKELTAQILRCCDRALDSLRGEGVVVDAAGGGWPSRKRRSPPCAEAHQRKPRFRRRVRASGAEMPTRVEKRCTAEDGFLWRKYGQKDIRNSKSTQGSTSGAPTSTTTAARPRGRCSNRRPTPPSTSSPTSASIPAARTPPLPP</sequence>
<dbReference type="Pfam" id="PF03106">
    <property type="entry name" value="WRKY"/>
    <property type="match status" value="1"/>
</dbReference>
<dbReference type="GO" id="GO:0005634">
    <property type="term" value="C:nucleus"/>
    <property type="evidence" value="ECO:0007669"/>
    <property type="project" value="UniProtKB-SubCell"/>
</dbReference>
<gene>
    <name evidence="8" type="ORF">GQ55_3G229600</name>
</gene>
<dbReference type="InterPro" id="IPR003657">
    <property type="entry name" value="WRKY_dom"/>
</dbReference>
<protein>
    <recommendedName>
        <fullName evidence="7">WRKY domain-containing protein</fullName>
    </recommendedName>
</protein>
<evidence type="ECO:0000256" key="4">
    <source>
        <dbReference type="ARBA" id="ARBA00023163"/>
    </source>
</evidence>
<dbReference type="Gene3D" id="2.20.25.80">
    <property type="entry name" value="WRKY domain"/>
    <property type="match status" value="1"/>
</dbReference>
<accession>A0A2T7ECF1</accession>
<feature type="compositionally biased region" description="Low complexity" evidence="6">
    <location>
        <begin position="157"/>
        <end position="167"/>
    </location>
</feature>
<keyword evidence="3" id="KW-0238">DNA-binding</keyword>
<dbReference type="OrthoDB" id="719713at2759"/>
<evidence type="ECO:0000256" key="2">
    <source>
        <dbReference type="ARBA" id="ARBA00023015"/>
    </source>
</evidence>
<feature type="compositionally biased region" description="Basic residues" evidence="6">
    <location>
        <begin position="80"/>
        <end position="89"/>
    </location>
</feature>
<dbReference type="SUPFAM" id="SSF118290">
    <property type="entry name" value="WRKY DNA-binding domain"/>
    <property type="match status" value="1"/>
</dbReference>
<dbReference type="SMART" id="SM00774">
    <property type="entry name" value="WRKY"/>
    <property type="match status" value="1"/>
</dbReference>
<dbReference type="Proteomes" id="UP000244336">
    <property type="component" value="Chromosome 3"/>
</dbReference>
<evidence type="ECO:0000259" key="7">
    <source>
        <dbReference type="SMART" id="SM00774"/>
    </source>
</evidence>
<proteinExistence type="predicted"/>
<keyword evidence="9" id="KW-1185">Reference proteome</keyword>
<feature type="region of interest" description="Disordered" evidence="6">
    <location>
        <begin position="118"/>
        <end position="174"/>
    </location>
</feature>
<dbReference type="InterPro" id="IPR036576">
    <property type="entry name" value="WRKY_dom_sf"/>
</dbReference>
<feature type="compositionally biased region" description="Low complexity" evidence="6">
    <location>
        <begin position="127"/>
        <end position="141"/>
    </location>
</feature>
<evidence type="ECO:0000256" key="6">
    <source>
        <dbReference type="SAM" id="MobiDB-lite"/>
    </source>
</evidence>
<evidence type="ECO:0000313" key="9">
    <source>
        <dbReference type="Proteomes" id="UP000244336"/>
    </source>
</evidence>
<reference evidence="8 9" key="1">
    <citation type="submission" date="2018-04" db="EMBL/GenBank/DDBJ databases">
        <title>WGS assembly of Panicum hallii var. hallii HAL2.</title>
        <authorList>
            <person name="Lovell J."/>
            <person name="Jenkins J."/>
            <person name="Lowry D."/>
            <person name="Mamidi S."/>
            <person name="Sreedasyam A."/>
            <person name="Weng X."/>
            <person name="Barry K."/>
            <person name="Bonette J."/>
            <person name="Campitelli B."/>
            <person name="Daum C."/>
            <person name="Gordon S."/>
            <person name="Gould B."/>
            <person name="Lipzen A."/>
            <person name="MacQueen A."/>
            <person name="Palacio-Mejia J."/>
            <person name="Plott C."/>
            <person name="Shakirov E."/>
            <person name="Shu S."/>
            <person name="Yoshinaga Y."/>
            <person name="Zane M."/>
            <person name="Rokhsar D."/>
            <person name="Grimwood J."/>
            <person name="Schmutz J."/>
            <person name="Juenger T."/>
        </authorList>
    </citation>
    <scope>NUCLEOTIDE SEQUENCE [LARGE SCALE GENOMIC DNA]</scope>
    <source>
        <strain evidence="9">cv. HAL2</strain>
    </source>
</reference>